<organism evidence="3 4">
    <name type="scientific">Thioalbus denitrificans</name>
    <dbReference type="NCBI Taxonomy" id="547122"/>
    <lineage>
        <taxon>Bacteria</taxon>
        <taxon>Pseudomonadati</taxon>
        <taxon>Pseudomonadota</taxon>
        <taxon>Gammaproteobacteria</taxon>
        <taxon>Chromatiales</taxon>
        <taxon>Ectothiorhodospiraceae</taxon>
        <taxon>Thioalbus</taxon>
    </lineage>
</organism>
<feature type="signal peptide" evidence="2">
    <location>
        <begin position="1"/>
        <end position="27"/>
    </location>
</feature>
<dbReference type="AlphaFoldDB" id="A0A369C1R5"/>
<dbReference type="Gene3D" id="1.25.40.10">
    <property type="entry name" value="Tetratricopeptide repeat domain"/>
    <property type="match status" value="1"/>
</dbReference>
<feature type="chain" id="PRO_5016867639" evidence="2">
    <location>
        <begin position="28"/>
        <end position="216"/>
    </location>
</feature>
<evidence type="ECO:0000256" key="1">
    <source>
        <dbReference type="SAM" id="MobiDB-lite"/>
    </source>
</evidence>
<dbReference type="PROSITE" id="PS51257">
    <property type="entry name" value="PROKAR_LIPOPROTEIN"/>
    <property type="match status" value="1"/>
</dbReference>
<feature type="region of interest" description="Disordered" evidence="1">
    <location>
        <begin position="35"/>
        <end position="109"/>
    </location>
</feature>
<feature type="compositionally biased region" description="Basic and acidic residues" evidence="1">
    <location>
        <begin position="35"/>
        <end position="44"/>
    </location>
</feature>
<evidence type="ECO:0000313" key="3">
    <source>
        <dbReference type="EMBL" id="RCX26607.1"/>
    </source>
</evidence>
<gene>
    <name evidence="3" type="ORF">DFQ59_109136</name>
</gene>
<evidence type="ECO:0000256" key="2">
    <source>
        <dbReference type="SAM" id="SignalP"/>
    </source>
</evidence>
<dbReference type="SUPFAM" id="SSF48452">
    <property type="entry name" value="TPR-like"/>
    <property type="match status" value="1"/>
</dbReference>
<dbReference type="EMBL" id="QPJY01000009">
    <property type="protein sequence ID" value="RCX26607.1"/>
    <property type="molecule type" value="Genomic_DNA"/>
</dbReference>
<keyword evidence="4" id="KW-1185">Reference proteome</keyword>
<dbReference type="Pfam" id="PF14559">
    <property type="entry name" value="TPR_19"/>
    <property type="match status" value="1"/>
</dbReference>
<reference evidence="3 4" key="1">
    <citation type="submission" date="2018-07" db="EMBL/GenBank/DDBJ databases">
        <title>Genomic Encyclopedia of Type Strains, Phase IV (KMG-IV): sequencing the most valuable type-strain genomes for metagenomic binning, comparative biology and taxonomic classification.</title>
        <authorList>
            <person name="Goeker M."/>
        </authorList>
    </citation>
    <scope>NUCLEOTIDE SEQUENCE [LARGE SCALE GENOMIC DNA]</scope>
    <source>
        <strain evidence="3 4">DSM 26407</strain>
    </source>
</reference>
<dbReference type="Proteomes" id="UP000252707">
    <property type="component" value="Unassembled WGS sequence"/>
</dbReference>
<name>A0A369C1R5_9GAMM</name>
<protein>
    <submittedName>
        <fullName evidence="3">Tetratricopeptide repeat protein</fullName>
    </submittedName>
</protein>
<keyword evidence="2" id="KW-0732">Signal</keyword>
<sequence length="216" mass="22769">MTVKMTTNAGLGTACLMLLALAGCASAPYGGVPVEDRSVHRGEPAPRPAPVEEASGATTAPAGEWTVTPARPLPPGQPAGSPDYSAPATARPSPYPDARPEAAPAGPASPAVVALLETAREQQNADRLAEAAASLERAVRIEPRNARVWYELATVRFRQGQLQQAEQLARKSDALAGPDNTLRARNWRLIALVRMKLGDNAGAVSARRQAEELEVR</sequence>
<comment type="caution">
    <text evidence="3">The sequence shown here is derived from an EMBL/GenBank/DDBJ whole genome shotgun (WGS) entry which is preliminary data.</text>
</comment>
<evidence type="ECO:0000313" key="4">
    <source>
        <dbReference type="Proteomes" id="UP000252707"/>
    </source>
</evidence>
<dbReference type="OrthoDB" id="6196966at2"/>
<dbReference type="InterPro" id="IPR011990">
    <property type="entry name" value="TPR-like_helical_dom_sf"/>
</dbReference>
<proteinExistence type="predicted"/>
<accession>A0A369C1R5</accession>